<accession>A0A016SQ00</accession>
<comment type="caution">
    <text evidence="1">The sequence shown here is derived from an EMBL/GenBank/DDBJ whole genome shotgun (WGS) entry which is preliminary data.</text>
</comment>
<protein>
    <submittedName>
        <fullName evidence="1">Uncharacterized protein</fullName>
    </submittedName>
</protein>
<proteinExistence type="predicted"/>
<dbReference type="AlphaFoldDB" id="A0A016SQ00"/>
<evidence type="ECO:0000313" key="1">
    <source>
        <dbReference type="EMBL" id="EYB92451.1"/>
    </source>
</evidence>
<dbReference type="EMBL" id="JARK01001530">
    <property type="protein sequence ID" value="EYB92451.1"/>
    <property type="molecule type" value="Genomic_DNA"/>
</dbReference>
<name>A0A016SQ00_9BILA</name>
<dbReference type="Proteomes" id="UP000024635">
    <property type="component" value="Unassembled WGS sequence"/>
</dbReference>
<reference evidence="2" key="1">
    <citation type="journal article" date="2015" name="Nat. Genet.">
        <title>The genome and transcriptome of the zoonotic hookworm Ancylostoma ceylanicum identify infection-specific gene families.</title>
        <authorList>
            <person name="Schwarz E.M."/>
            <person name="Hu Y."/>
            <person name="Antoshechkin I."/>
            <person name="Miller M.M."/>
            <person name="Sternberg P.W."/>
            <person name="Aroian R.V."/>
        </authorList>
    </citation>
    <scope>NUCLEOTIDE SEQUENCE</scope>
    <source>
        <strain evidence="2">HY135</strain>
    </source>
</reference>
<keyword evidence="2" id="KW-1185">Reference proteome</keyword>
<organism evidence="1 2">
    <name type="scientific">Ancylostoma ceylanicum</name>
    <dbReference type="NCBI Taxonomy" id="53326"/>
    <lineage>
        <taxon>Eukaryota</taxon>
        <taxon>Metazoa</taxon>
        <taxon>Ecdysozoa</taxon>
        <taxon>Nematoda</taxon>
        <taxon>Chromadorea</taxon>
        <taxon>Rhabditida</taxon>
        <taxon>Rhabditina</taxon>
        <taxon>Rhabditomorpha</taxon>
        <taxon>Strongyloidea</taxon>
        <taxon>Ancylostomatidae</taxon>
        <taxon>Ancylostomatinae</taxon>
        <taxon>Ancylostoma</taxon>
    </lineage>
</organism>
<gene>
    <name evidence="1" type="primary">Acey_s0194.g1452</name>
    <name evidence="1" type="ORF">Y032_0194g1452</name>
</gene>
<sequence length="67" mass="7844">MVTLCLAPYEFKKGVKLWMRVFAWNEIYSRKPQQSSPIKIVCIVDLNYPSTSSMQEMRFLLEQVSAL</sequence>
<evidence type="ECO:0000313" key="2">
    <source>
        <dbReference type="Proteomes" id="UP000024635"/>
    </source>
</evidence>